<feature type="compositionally biased region" description="Low complexity" evidence="1">
    <location>
        <begin position="44"/>
        <end position="64"/>
    </location>
</feature>
<gene>
    <name evidence="2" type="ORF">CSSPJE1EN1_LOCUS24022</name>
</gene>
<sequence>MAFEVARVHGIIRSNIREDRSPMASSSAQGSVVVVGGGSSAAAAAAAWPDLASSPLGSSSSPRSTETEDDEDDELLLAGLAQTMLNSQDESSSIIQQQRHRGVGGKTHCEARPTVSDIETHKAASGSPPSSWSSGSSSSGLHWQSSSTASSKGSSQVSSRVSSPPTTPSQAQQQSDAWDLLYAAAGEVIRLKTFQQKKSASVPPSRYHHQHVHSQPLQTHNSKEVPVKIVVVPGGMVARNPPPSRAASSLLSPPSSLPYLRNRNERTTMNGSTNEQSWNSSTRGDDRRSGSQSRLYPVHQQQQQQQQGGGGSGMRAVFLGSGHESSGTGVFIPRRAGNGPELKRKPACSSVLLPSRIVQLLNLNVENIRSHPSMSSSMVNPASCPGKYFSRLFSFVCCEMEDVTSCACPSILQQTTTPELSLPSEWTY</sequence>
<feature type="compositionally biased region" description="Low complexity" evidence="1">
    <location>
        <begin position="125"/>
        <end position="174"/>
    </location>
</feature>
<feature type="region of interest" description="Disordered" evidence="1">
    <location>
        <begin position="44"/>
        <end position="72"/>
    </location>
</feature>
<feature type="compositionally biased region" description="Polar residues" evidence="1">
    <location>
        <begin position="267"/>
        <end position="279"/>
    </location>
</feature>
<keyword evidence="3" id="KW-1185">Reference proteome</keyword>
<feature type="compositionally biased region" description="Low complexity" evidence="1">
    <location>
        <begin position="87"/>
        <end position="97"/>
    </location>
</feature>
<proteinExistence type="predicted"/>
<reference evidence="2" key="1">
    <citation type="submission" date="2024-02" db="EMBL/GenBank/DDBJ databases">
        <authorList>
            <consortium name="ELIXIR-Norway"/>
            <consortium name="Elixir Norway"/>
        </authorList>
    </citation>
    <scope>NUCLEOTIDE SEQUENCE</scope>
</reference>
<dbReference type="EMBL" id="OZ020104">
    <property type="protein sequence ID" value="CAK9278544.1"/>
    <property type="molecule type" value="Genomic_DNA"/>
</dbReference>
<dbReference type="PANTHER" id="PTHR33356">
    <property type="entry name" value="TIP41-LIKE PROTEIN"/>
    <property type="match status" value="1"/>
</dbReference>
<evidence type="ECO:0000313" key="2">
    <source>
        <dbReference type="EMBL" id="CAK9278544.1"/>
    </source>
</evidence>
<protein>
    <submittedName>
        <fullName evidence="2">Uncharacterized protein</fullName>
    </submittedName>
</protein>
<organism evidence="2 3">
    <name type="scientific">Sphagnum jensenii</name>
    <dbReference type="NCBI Taxonomy" id="128206"/>
    <lineage>
        <taxon>Eukaryota</taxon>
        <taxon>Viridiplantae</taxon>
        <taxon>Streptophyta</taxon>
        <taxon>Embryophyta</taxon>
        <taxon>Bryophyta</taxon>
        <taxon>Sphagnophytina</taxon>
        <taxon>Sphagnopsida</taxon>
        <taxon>Sphagnales</taxon>
        <taxon>Sphagnaceae</taxon>
        <taxon>Sphagnum</taxon>
    </lineage>
</organism>
<feature type="region of interest" description="Disordered" evidence="1">
    <location>
        <begin position="196"/>
        <end position="223"/>
    </location>
</feature>
<name>A0ABP0XHC7_9BRYO</name>
<evidence type="ECO:0000256" key="1">
    <source>
        <dbReference type="SAM" id="MobiDB-lite"/>
    </source>
</evidence>
<feature type="compositionally biased region" description="Low complexity" evidence="1">
    <location>
        <begin position="245"/>
        <end position="261"/>
    </location>
</feature>
<dbReference type="PANTHER" id="PTHR33356:SF5">
    <property type="entry name" value="TIP41-LIKE PROTEIN"/>
    <property type="match status" value="1"/>
</dbReference>
<feature type="compositionally biased region" description="Low complexity" evidence="1">
    <location>
        <begin position="290"/>
        <end position="306"/>
    </location>
</feature>
<feature type="region of interest" description="Disordered" evidence="1">
    <location>
        <begin position="240"/>
        <end position="319"/>
    </location>
</feature>
<evidence type="ECO:0000313" key="3">
    <source>
        <dbReference type="Proteomes" id="UP001497444"/>
    </source>
</evidence>
<accession>A0ABP0XHC7</accession>
<dbReference type="Proteomes" id="UP001497444">
    <property type="component" value="Chromosome 9"/>
</dbReference>
<feature type="region of interest" description="Disordered" evidence="1">
    <location>
        <begin position="87"/>
        <end position="174"/>
    </location>
</feature>